<dbReference type="AlphaFoldDB" id="A0A820A2L1"/>
<dbReference type="EMBL" id="CAJOAZ010008193">
    <property type="protein sequence ID" value="CAF4179389.1"/>
    <property type="molecule type" value="Genomic_DNA"/>
</dbReference>
<evidence type="ECO:0000256" key="1">
    <source>
        <dbReference type="SAM" id="MobiDB-lite"/>
    </source>
</evidence>
<name>A0A820A2L1_9BILA</name>
<feature type="compositionally biased region" description="Polar residues" evidence="1">
    <location>
        <begin position="1"/>
        <end position="12"/>
    </location>
</feature>
<comment type="caution">
    <text evidence="3">The sequence shown here is derived from an EMBL/GenBank/DDBJ whole genome shotgun (WGS) entry which is preliminary data.</text>
</comment>
<dbReference type="Proteomes" id="UP000663845">
    <property type="component" value="Unassembled WGS sequence"/>
</dbReference>
<dbReference type="EMBL" id="CAJNOG010003333">
    <property type="protein sequence ID" value="CAF1529618.1"/>
    <property type="molecule type" value="Genomic_DNA"/>
</dbReference>
<reference evidence="3" key="1">
    <citation type="submission" date="2021-02" db="EMBL/GenBank/DDBJ databases">
        <authorList>
            <person name="Nowell W R."/>
        </authorList>
    </citation>
    <scope>NUCLEOTIDE SEQUENCE</scope>
</reference>
<sequence>MQSESAKQSNSKDATKEVSHTPRAGTRTLMLSFIKSMSESRYGHSNIEILPPLTEHDYSRILYTQRYVNPTFSNYSSMNVFETYFAIKYTFMLVTELPPIRVFKADGQLWSVDNRRLWIMKQANKFHCEGPFTKEQCATYFNEVVIKRRSLKGGSGVHVQFHHDPLHACCITAFNQGKLDIHFAEVHLKVSLESIRCLAKVKCFDNPAMGNHNLHFRIHERCVILKRIMNHIHLPPTQNLYQLFSAFDQSLLQ</sequence>
<evidence type="ECO:0000313" key="3">
    <source>
        <dbReference type="EMBL" id="CAF4179389.1"/>
    </source>
</evidence>
<feature type="region of interest" description="Disordered" evidence="1">
    <location>
        <begin position="1"/>
        <end position="21"/>
    </location>
</feature>
<dbReference type="Proteomes" id="UP000663844">
    <property type="component" value="Unassembled WGS sequence"/>
</dbReference>
<protein>
    <submittedName>
        <fullName evidence="3">Uncharacterized protein</fullName>
    </submittedName>
</protein>
<accession>A0A820A2L1</accession>
<proteinExistence type="predicted"/>
<evidence type="ECO:0000313" key="4">
    <source>
        <dbReference type="Proteomes" id="UP000663844"/>
    </source>
</evidence>
<gene>
    <name evidence="2" type="ORF">JYZ213_LOCUS45061</name>
    <name evidence="3" type="ORF">OXD698_LOCUS39636</name>
</gene>
<evidence type="ECO:0000313" key="2">
    <source>
        <dbReference type="EMBL" id="CAF1529618.1"/>
    </source>
</evidence>
<organism evidence="3 4">
    <name type="scientific">Adineta steineri</name>
    <dbReference type="NCBI Taxonomy" id="433720"/>
    <lineage>
        <taxon>Eukaryota</taxon>
        <taxon>Metazoa</taxon>
        <taxon>Spiralia</taxon>
        <taxon>Gnathifera</taxon>
        <taxon>Rotifera</taxon>
        <taxon>Eurotatoria</taxon>
        <taxon>Bdelloidea</taxon>
        <taxon>Adinetida</taxon>
        <taxon>Adinetidae</taxon>
        <taxon>Adineta</taxon>
    </lineage>
</organism>